<evidence type="ECO:0000256" key="5">
    <source>
        <dbReference type="ARBA" id="ARBA00022963"/>
    </source>
</evidence>
<evidence type="ECO:0000313" key="8">
    <source>
        <dbReference type="EMBL" id="AZQ35968.1"/>
    </source>
</evidence>
<dbReference type="InterPro" id="IPR001736">
    <property type="entry name" value="PLipase_D/transphosphatidylase"/>
</dbReference>
<dbReference type="InterPro" id="IPR025202">
    <property type="entry name" value="PLD-like_dom"/>
</dbReference>
<dbReference type="PANTHER" id="PTHR43856:SF1">
    <property type="entry name" value="MITOCHONDRIAL CARDIOLIPIN HYDROLASE"/>
    <property type="match status" value="1"/>
</dbReference>
<evidence type="ECO:0000313" key="9">
    <source>
        <dbReference type="Proteomes" id="UP000280298"/>
    </source>
</evidence>
<evidence type="ECO:0000256" key="6">
    <source>
        <dbReference type="ARBA" id="ARBA00023098"/>
    </source>
</evidence>
<dbReference type="GO" id="GO:0016891">
    <property type="term" value="F:RNA endonuclease activity producing 5'-phosphomonoesters, hydrolytic mechanism"/>
    <property type="evidence" value="ECO:0007669"/>
    <property type="project" value="TreeGrafter"/>
</dbReference>
<evidence type="ECO:0000256" key="2">
    <source>
        <dbReference type="ARBA" id="ARBA00008664"/>
    </source>
</evidence>
<sequence length="436" mass="47154">MTRSPVRPLRPRPARPLRSVLSAVAAVLSLVSALLVGGATPAAALTKPVINGPVFNDPLGTAAQQKAIFTQLVRLIDATPTGAQIRGSVYEFLDQEVANALIAAHTRGVDVRLVVDDSTYVGPGGAEFDNPAYQSLRAVLGTSTAARSWIVVCDDRFEDADGVDDVQRGCLAVAPPVPAYNHNKFFVFSRIGPFDDGTSYSGVVFQTSSNLTDWYKVESFNDAVTFTNSTVYNAYVSYHEQQRLGRTLARGNNNAYFSTPTGSAYRGFFYPRGDASYYNPATDTVVGALNEISCAYTGADGLRHQTDIRIVTHSFFGSRRQVADKLAQLRGQGCWIDIVYADSDSAITSRLNAAGIQHRRCRIPNGPGIDVRPHNKQILIDGDYNGDITPRVYTGSANLTGSSLRSADEAIVRITSAAYHARYLSAFYRIRSACGG</sequence>
<reference evidence="8 9" key="1">
    <citation type="journal article" date="2019" name="Int. J. Syst. Evol. Microbiol.">
        <title>Streptomyces cyaneochromogenes sp. nov., a blue pigment-producing actinomycete from manganese-contaminated soil.</title>
        <authorList>
            <person name="Tang X."/>
            <person name="Zhao J."/>
            <person name="Li K."/>
            <person name="Chen Z."/>
            <person name="Sun Y."/>
            <person name="Gao J."/>
        </authorList>
    </citation>
    <scope>NUCLEOTIDE SEQUENCE [LARGE SCALE GENOMIC DNA]</scope>
    <source>
        <strain evidence="8 9">MK-45</strain>
    </source>
</reference>
<dbReference type="KEGG" id="scya:EJ357_22865"/>
<evidence type="ECO:0000256" key="4">
    <source>
        <dbReference type="ARBA" id="ARBA00022801"/>
    </source>
</evidence>
<dbReference type="GO" id="GO:0004630">
    <property type="term" value="F:phospholipase D activity"/>
    <property type="evidence" value="ECO:0007669"/>
    <property type="project" value="UniProtKB-EC"/>
</dbReference>
<comment type="catalytic activity">
    <reaction evidence="1">
        <text>a 1,2-diacyl-sn-glycero-3-phosphocholine + H2O = a 1,2-diacyl-sn-glycero-3-phosphate + choline + H(+)</text>
        <dbReference type="Rhea" id="RHEA:14445"/>
        <dbReference type="ChEBI" id="CHEBI:15354"/>
        <dbReference type="ChEBI" id="CHEBI:15377"/>
        <dbReference type="ChEBI" id="CHEBI:15378"/>
        <dbReference type="ChEBI" id="CHEBI:57643"/>
        <dbReference type="ChEBI" id="CHEBI:58608"/>
        <dbReference type="EC" id="3.1.4.4"/>
    </reaction>
</comment>
<dbReference type="EC" id="3.1.4.4" evidence="3"/>
<keyword evidence="4" id="KW-0378">Hydrolase</keyword>
<dbReference type="PANTHER" id="PTHR43856">
    <property type="entry name" value="CARDIOLIPIN HYDROLASE"/>
    <property type="match status" value="1"/>
</dbReference>
<dbReference type="RefSeq" id="WP_126393435.1">
    <property type="nucleotide sequence ID" value="NZ_CP034539.1"/>
</dbReference>
<proteinExistence type="inferred from homology"/>
<name>A0A3Q9EUI1_9ACTN</name>
<dbReference type="EMBL" id="CP034539">
    <property type="protein sequence ID" value="AZQ35968.1"/>
    <property type="molecule type" value="Genomic_DNA"/>
</dbReference>
<gene>
    <name evidence="8" type="ORF">EJ357_22865</name>
</gene>
<evidence type="ECO:0000256" key="3">
    <source>
        <dbReference type="ARBA" id="ARBA00012027"/>
    </source>
</evidence>
<keyword evidence="6" id="KW-0443">Lipid metabolism</keyword>
<protein>
    <recommendedName>
        <fullName evidence="3">phospholipase D</fullName>
        <ecNumber evidence="3">3.1.4.4</ecNumber>
    </recommendedName>
</protein>
<evidence type="ECO:0000259" key="7">
    <source>
        <dbReference type="PROSITE" id="PS50035"/>
    </source>
</evidence>
<organism evidence="8 9">
    <name type="scientific">Streptomyces cyaneochromogenes</name>
    <dbReference type="NCBI Taxonomy" id="2496836"/>
    <lineage>
        <taxon>Bacteria</taxon>
        <taxon>Bacillati</taxon>
        <taxon>Actinomycetota</taxon>
        <taxon>Actinomycetes</taxon>
        <taxon>Kitasatosporales</taxon>
        <taxon>Streptomycetaceae</taxon>
        <taxon>Streptomyces</taxon>
    </lineage>
</organism>
<dbReference type="InterPro" id="IPR051406">
    <property type="entry name" value="PLD_domain"/>
</dbReference>
<dbReference type="GO" id="GO:0016042">
    <property type="term" value="P:lipid catabolic process"/>
    <property type="evidence" value="ECO:0007669"/>
    <property type="project" value="UniProtKB-KW"/>
</dbReference>
<comment type="similarity">
    <text evidence="2">Belongs to the phospholipase D family.</text>
</comment>
<dbReference type="AlphaFoldDB" id="A0A3Q9EUI1"/>
<feature type="domain" description="PLD phosphodiesterase" evidence="7">
    <location>
        <begin position="369"/>
        <end position="403"/>
    </location>
</feature>
<dbReference type="PROSITE" id="PS50035">
    <property type="entry name" value="PLD"/>
    <property type="match status" value="1"/>
</dbReference>
<dbReference type="GO" id="GO:0006793">
    <property type="term" value="P:phosphorus metabolic process"/>
    <property type="evidence" value="ECO:0007669"/>
    <property type="project" value="UniProtKB-ARBA"/>
</dbReference>
<evidence type="ECO:0000256" key="1">
    <source>
        <dbReference type="ARBA" id="ARBA00000798"/>
    </source>
</evidence>
<dbReference type="OrthoDB" id="3740959at2"/>
<dbReference type="SUPFAM" id="SSF56024">
    <property type="entry name" value="Phospholipase D/nuclease"/>
    <property type="match status" value="2"/>
</dbReference>
<keyword evidence="5" id="KW-0442">Lipid degradation</keyword>
<keyword evidence="9" id="KW-1185">Reference proteome</keyword>
<accession>A0A3Q9EUI1</accession>
<dbReference type="Pfam" id="PF13091">
    <property type="entry name" value="PLDc_2"/>
    <property type="match status" value="2"/>
</dbReference>
<dbReference type="Gene3D" id="3.30.870.10">
    <property type="entry name" value="Endonuclease Chain A"/>
    <property type="match status" value="2"/>
</dbReference>
<dbReference type="Proteomes" id="UP000280298">
    <property type="component" value="Chromosome"/>
</dbReference>